<feature type="binding site" evidence="8">
    <location>
        <position position="253"/>
    </location>
    <ligand>
        <name>Mg(2+)</name>
        <dbReference type="ChEBI" id="CHEBI:18420"/>
    </ligand>
</feature>
<evidence type="ECO:0000256" key="1">
    <source>
        <dbReference type="ARBA" id="ARBA00009747"/>
    </source>
</evidence>
<comment type="catalytic activity">
    <reaction evidence="8">
        <text>L-threonyl-[protein] + ATP = 3-O-(5'-adenylyl)-L-threonyl-[protein] + diphosphate</text>
        <dbReference type="Rhea" id="RHEA:54292"/>
        <dbReference type="Rhea" id="RHEA-COMP:11060"/>
        <dbReference type="Rhea" id="RHEA-COMP:13847"/>
        <dbReference type="ChEBI" id="CHEBI:30013"/>
        <dbReference type="ChEBI" id="CHEBI:30616"/>
        <dbReference type="ChEBI" id="CHEBI:33019"/>
        <dbReference type="ChEBI" id="CHEBI:138113"/>
        <dbReference type="EC" id="2.7.7.108"/>
    </reaction>
</comment>
<dbReference type="EC" id="2.7.7.108" evidence="8"/>
<comment type="catalytic activity">
    <reaction evidence="8">
        <text>L-seryl-[protein] + UTP = O-(5'-uridylyl)-L-seryl-[protein] + diphosphate</text>
        <dbReference type="Rhea" id="RHEA:64604"/>
        <dbReference type="Rhea" id="RHEA-COMP:9863"/>
        <dbReference type="Rhea" id="RHEA-COMP:16635"/>
        <dbReference type="ChEBI" id="CHEBI:29999"/>
        <dbReference type="ChEBI" id="CHEBI:33019"/>
        <dbReference type="ChEBI" id="CHEBI:46398"/>
        <dbReference type="ChEBI" id="CHEBI:156051"/>
    </reaction>
</comment>
<dbReference type="Proteomes" id="UP000192920">
    <property type="component" value="Unassembled WGS sequence"/>
</dbReference>
<feature type="binding site" evidence="8">
    <location>
        <position position="126"/>
    </location>
    <ligand>
        <name>ATP</name>
        <dbReference type="ChEBI" id="CHEBI:30616"/>
    </ligand>
</feature>
<comment type="catalytic activity">
    <reaction evidence="8">
        <text>L-seryl-[protein] + ATP = 3-O-(5'-adenylyl)-L-seryl-[protein] + diphosphate</text>
        <dbReference type="Rhea" id="RHEA:58120"/>
        <dbReference type="Rhea" id="RHEA-COMP:9863"/>
        <dbReference type="Rhea" id="RHEA-COMP:15073"/>
        <dbReference type="ChEBI" id="CHEBI:29999"/>
        <dbReference type="ChEBI" id="CHEBI:30616"/>
        <dbReference type="ChEBI" id="CHEBI:33019"/>
        <dbReference type="ChEBI" id="CHEBI:142516"/>
        <dbReference type="EC" id="2.7.7.108"/>
    </reaction>
</comment>
<dbReference type="AlphaFoldDB" id="A0A1Y6BKE1"/>
<keyword evidence="10" id="KW-1185">Reference proteome</keyword>
<dbReference type="GO" id="GO:0030145">
    <property type="term" value="F:manganese ion binding"/>
    <property type="evidence" value="ECO:0007669"/>
    <property type="project" value="UniProtKB-UniRule"/>
</dbReference>
<feature type="binding site" evidence="8">
    <location>
        <position position="183"/>
    </location>
    <ligand>
        <name>ATP</name>
        <dbReference type="ChEBI" id="CHEBI:30616"/>
    </ligand>
</feature>
<keyword evidence="2 8" id="KW-0808">Transferase</keyword>
<comment type="function">
    <text evidence="8">Nucleotidyltransferase involved in the post-translational modification of proteins. It can catalyze the addition of adenosine monophosphate (AMP) or uridine monophosphate (UMP) to a protein, resulting in modifications known as AMPylation and UMPylation.</text>
</comment>
<dbReference type="InterPro" id="IPR003846">
    <property type="entry name" value="SelO"/>
</dbReference>
<feature type="binding site" evidence="8">
    <location>
        <position position="90"/>
    </location>
    <ligand>
        <name>ATP</name>
        <dbReference type="ChEBI" id="CHEBI:30616"/>
    </ligand>
</feature>
<evidence type="ECO:0000313" key="10">
    <source>
        <dbReference type="Proteomes" id="UP000192920"/>
    </source>
</evidence>
<evidence type="ECO:0000313" key="9">
    <source>
        <dbReference type="EMBL" id="SMF07898.1"/>
    </source>
</evidence>
<dbReference type="PANTHER" id="PTHR32057:SF14">
    <property type="entry name" value="PROTEIN ADENYLYLTRANSFERASE SELO, MITOCHONDRIAL"/>
    <property type="match status" value="1"/>
</dbReference>
<comment type="catalytic activity">
    <reaction evidence="8">
        <text>L-tyrosyl-[protein] + ATP = O-(5'-adenylyl)-L-tyrosyl-[protein] + diphosphate</text>
        <dbReference type="Rhea" id="RHEA:54288"/>
        <dbReference type="Rhea" id="RHEA-COMP:10136"/>
        <dbReference type="Rhea" id="RHEA-COMP:13846"/>
        <dbReference type="ChEBI" id="CHEBI:30616"/>
        <dbReference type="ChEBI" id="CHEBI:33019"/>
        <dbReference type="ChEBI" id="CHEBI:46858"/>
        <dbReference type="ChEBI" id="CHEBI:83624"/>
        <dbReference type="EC" id="2.7.7.108"/>
    </reaction>
</comment>
<dbReference type="HAMAP" id="MF_00692">
    <property type="entry name" value="SelO"/>
    <property type="match status" value="1"/>
</dbReference>
<feature type="active site" description="Proton acceptor" evidence="8">
    <location>
        <position position="252"/>
    </location>
</feature>
<keyword evidence="3 8" id="KW-0548">Nucleotidyltransferase</keyword>
<comment type="catalytic activity">
    <reaction evidence="8">
        <text>L-histidyl-[protein] + UTP = N(tele)-(5'-uridylyl)-L-histidyl-[protein] + diphosphate</text>
        <dbReference type="Rhea" id="RHEA:83891"/>
        <dbReference type="Rhea" id="RHEA-COMP:9745"/>
        <dbReference type="Rhea" id="RHEA-COMP:20239"/>
        <dbReference type="ChEBI" id="CHEBI:29979"/>
        <dbReference type="ChEBI" id="CHEBI:33019"/>
        <dbReference type="ChEBI" id="CHEBI:46398"/>
        <dbReference type="ChEBI" id="CHEBI:233474"/>
    </reaction>
</comment>
<evidence type="ECO:0000256" key="2">
    <source>
        <dbReference type="ARBA" id="ARBA00022679"/>
    </source>
</evidence>
<keyword evidence="7 8" id="KW-0460">Magnesium</keyword>
<evidence type="ECO:0000256" key="3">
    <source>
        <dbReference type="ARBA" id="ARBA00022695"/>
    </source>
</evidence>
<dbReference type="STRING" id="1123014.SAMN02745746_01154"/>
<keyword evidence="6 8" id="KW-0067">ATP-binding</keyword>
<comment type="cofactor">
    <cofactor evidence="8">
        <name>Mg(2+)</name>
        <dbReference type="ChEBI" id="CHEBI:18420"/>
    </cofactor>
    <cofactor evidence="8">
        <name>Mn(2+)</name>
        <dbReference type="ChEBI" id="CHEBI:29035"/>
    </cofactor>
</comment>
<dbReference type="EMBL" id="FXAG01000004">
    <property type="protein sequence ID" value="SMF07898.1"/>
    <property type="molecule type" value="Genomic_DNA"/>
</dbReference>
<dbReference type="PANTHER" id="PTHR32057">
    <property type="entry name" value="PROTEIN ADENYLYLTRANSFERASE SELO, MITOCHONDRIAL"/>
    <property type="match status" value="1"/>
</dbReference>
<evidence type="ECO:0000256" key="7">
    <source>
        <dbReference type="ARBA" id="ARBA00022842"/>
    </source>
</evidence>
<dbReference type="NCBIfam" id="NF000658">
    <property type="entry name" value="PRK00029.1"/>
    <property type="match status" value="1"/>
</dbReference>
<evidence type="ECO:0000256" key="4">
    <source>
        <dbReference type="ARBA" id="ARBA00022723"/>
    </source>
</evidence>
<organism evidence="9 10">
    <name type="scientific">Pseudogulbenkiania subflava DSM 22618</name>
    <dbReference type="NCBI Taxonomy" id="1123014"/>
    <lineage>
        <taxon>Bacteria</taxon>
        <taxon>Pseudomonadati</taxon>
        <taxon>Pseudomonadota</taxon>
        <taxon>Betaproteobacteria</taxon>
        <taxon>Neisseriales</taxon>
        <taxon>Chromobacteriaceae</taxon>
        <taxon>Pseudogulbenkiania</taxon>
    </lineage>
</organism>
<reference evidence="10" key="1">
    <citation type="submission" date="2017-04" db="EMBL/GenBank/DDBJ databases">
        <authorList>
            <person name="Varghese N."/>
            <person name="Submissions S."/>
        </authorList>
    </citation>
    <scope>NUCLEOTIDE SEQUENCE [LARGE SCALE GENOMIC DNA]</scope>
    <source>
        <strain evidence="10">DSM 22618</strain>
    </source>
</reference>
<dbReference type="GO" id="GO:0070733">
    <property type="term" value="F:AMPylase activity"/>
    <property type="evidence" value="ECO:0007669"/>
    <property type="project" value="UniProtKB-EC"/>
</dbReference>
<evidence type="ECO:0000256" key="5">
    <source>
        <dbReference type="ARBA" id="ARBA00022741"/>
    </source>
</evidence>
<keyword evidence="8" id="KW-0464">Manganese</keyword>
<feature type="binding site" evidence="8">
    <location>
        <position position="262"/>
    </location>
    <ligand>
        <name>ATP</name>
        <dbReference type="ChEBI" id="CHEBI:30616"/>
    </ligand>
</feature>
<keyword evidence="4 8" id="KW-0479">Metal-binding</keyword>
<evidence type="ECO:0000256" key="6">
    <source>
        <dbReference type="ARBA" id="ARBA00022840"/>
    </source>
</evidence>
<dbReference type="EC" id="2.7.7.-" evidence="8"/>
<feature type="binding site" evidence="8">
    <location>
        <position position="176"/>
    </location>
    <ligand>
        <name>ATP</name>
        <dbReference type="ChEBI" id="CHEBI:30616"/>
    </ligand>
</feature>
<name>A0A1Y6BKE1_9NEIS</name>
<proteinExistence type="inferred from homology"/>
<gene>
    <name evidence="8" type="primary">ydiU</name>
    <name evidence="8" type="synonym">selO</name>
    <name evidence="9" type="ORF">SAMN02745746_01154</name>
</gene>
<feature type="binding site" evidence="8">
    <location>
        <position position="125"/>
    </location>
    <ligand>
        <name>ATP</name>
        <dbReference type="ChEBI" id="CHEBI:30616"/>
    </ligand>
</feature>
<sequence length="488" mass="54778">MNAFSSLGFGQRFQTLPPAFYRRVDPTPLPDPYPVAISRPLAAELGVAGESLLAADAVGVLSGSALRPDMRPVAAIYSGHQFGVYVPQLGDGRALLLGDTKAPDGRLMEWQIKGAGLTPFSRMGDGRAVLRSSIREFLCSEAMHHLGIPTTRALAIMGSDEPVYRETTETAAVVTRVAESFLRFGSFELFYHRGMHDEIRVLADYVIRHHYPACQEAANPYLALFAEVTRRTAELIAQWQAVGFCHGVMNSDNMSILGLTIDYGPFGFIDGFNAAHICNHSDHAGRYAYNQQPQIGLWNLHCLASALLPLVSEEELVAVLGTYRDTFEAAHLMRLRAKLGLTAEYEDDADLINSLFLTLHAHRTDFTIFFRRLAGFRQDDALNDPIRDLFVEREQFDAWARRYRERLAWEGSVDTERALQMNRVNPKYILRNYLAEAAIAKARDERDYSEIERLARCLEKPFDEQPEFEAYAGFPPEWAEEISVSCSS</sequence>
<comment type="similarity">
    <text evidence="1 8">Belongs to the SELO family.</text>
</comment>
<dbReference type="GO" id="GO:0000287">
    <property type="term" value="F:magnesium ion binding"/>
    <property type="evidence" value="ECO:0007669"/>
    <property type="project" value="UniProtKB-UniRule"/>
</dbReference>
<keyword evidence="5 8" id="KW-0547">Nucleotide-binding</keyword>
<dbReference type="GO" id="GO:0005524">
    <property type="term" value="F:ATP binding"/>
    <property type="evidence" value="ECO:0007669"/>
    <property type="project" value="UniProtKB-UniRule"/>
</dbReference>
<dbReference type="Pfam" id="PF02696">
    <property type="entry name" value="SelO"/>
    <property type="match status" value="1"/>
</dbReference>
<protein>
    <recommendedName>
        <fullName evidence="8">Protein nucleotidyltransferase YdiU</fullName>
        <ecNumber evidence="8">2.7.7.-</ecNumber>
    </recommendedName>
    <alternativeName>
        <fullName evidence="8">Protein adenylyltransferase YdiU</fullName>
        <ecNumber evidence="8">2.7.7.108</ecNumber>
    </alternativeName>
    <alternativeName>
        <fullName evidence="8">Protein uridylyltransferase YdiU</fullName>
        <ecNumber evidence="8">2.7.7.-</ecNumber>
    </alternativeName>
</protein>
<evidence type="ECO:0000256" key="8">
    <source>
        <dbReference type="HAMAP-Rule" id="MF_00692"/>
    </source>
</evidence>
<feature type="binding site" evidence="8">
    <location>
        <position position="262"/>
    </location>
    <ligand>
        <name>Mg(2+)</name>
        <dbReference type="ChEBI" id="CHEBI:18420"/>
    </ligand>
</feature>
<feature type="binding site" evidence="8">
    <location>
        <position position="93"/>
    </location>
    <ligand>
        <name>ATP</name>
        <dbReference type="ChEBI" id="CHEBI:30616"/>
    </ligand>
</feature>
<feature type="binding site" evidence="8">
    <location>
        <position position="92"/>
    </location>
    <ligand>
        <name>ATP</name>
        <dbReference type="ChEBI" id="CHEBI:30616"/>
    </ligand>
</feature>
<comment type="catalytic activity">
    <reaction evidence="8">
        <text>L-tyrosyl-[protein] + UTP = O-(5'-uridylyl)-L-tyrosyl-[protein] + diphosphate</text>
        <dbReference type="Rhea" id="RHEA:83887"/>
        <dbReference type="Rhea" id="RHEA-COMP:10136"/>
        <dbReference type="Rhea" id="RHEA-COMP:20238"/>
        <dbReference type="ChEBI" id="CHEBI:33019"/>
        <dbReference type="ChEBI" id="CHEBI:46398"/>
        <dbReference type="ChEBI" id="CHEBI:46858"/>
        <dbReference type="ChEBI" id="CHEBI:90602"/>
    </reaction>
</comment>
<accession>A0A1Y6BKE1</accession>
<feature type="binding site" evidence="8">
    <location>
        <position position="113"/>
    </location>
    <ligand>
        <name>ATP</name>
        <dbReference type="ChEBI" id="CHEBI:30616"/>
    </ligand>
</feature>
<dbReference type="RefSeq" id="WP_085275473.1">
    <property type="nucleotide sequence ID" value="NZ_FXAG01000004.1"/>
</dbReference>